<gene>
    <name evidence="2" type="ORF">MAR_007073</name>
</gene>
<organism evidence="2 3">
    <name type="scientific">Mya arenaria</name>
    <name type="common">Soft-shell clam</name>
    <dbReference type="NCBI Taxonomy" id="6604"/>
    <lineage>
        <taxon>Eukaryota</taxon>
        <taxon>Metazoa</taxon>
        <taxon>Spiralia</taxon>
        <taxon>Lophotrochozoa</taxon>
        <taxon>Mollusca</taxon>
        <taxon>Bivalvia</taxon>
        <taxon>Autobranchia</taxon>
        <taxon>Heteroconchia</taxon>
        <taxon>Euheterodonta</taxon>
        <taxon>Imparidentia</taxon>
        <taxon>Neoheterodontei</taxon>
        <taxon>Myida</taxon>
        <taxon>Myoidea</taxon>
        <taxon>Myidae</taxon>
        <taxon>Mya</taxon>
    </lineage>
</organism>
<evidence type="ECO:0000256" key="1">
    <source>
        <dbReference type="SAM" id="MobiDB-lite"/>
    </source>
</evidence>
<feature type="compositionally biased region" description="Polar residues" evidence="1">
    <location>
        <begin position="27"/>
        <end position="41"/>
    </location>
</feature>
<keyword evidence="3" id="KW-1185">Reference proteome</keyword>
<evidence type="ECO:0000313" key="3">
    <source>
        <dbReference type="Proteomes" id="UP001164746"/>
    </source>
</evidence>
<reference evidence="2" key="1">
    <citation type="submission" date="2022-11" db="EMBL/GenBank/DDBJ databases">
        <title>Centuries of genome instability and evolution in soft-shell clam transmissible cancer (bioRxiv).</title>
        <authorList>
            <person name="Hart S.F.M."/>
            <person name="Yonemitsu M.A."/>
            <person name="Giersch R.M."/>
            <person name="Beal B.F."/>
            <person name="Arriagada G."/>
            <person name="Davis B.W."/>
            <person name="Ostrander E.A."/>
            <person name="Goff S.P."/>
            <person name="Metzger M.J."/>
        </authorList>
    </citation>
    <scope>NUCLEOTIDE SEQUENCE</scope>
    <source>
        <strain evidence="2">MELC-2E11</strain>
        <tissue evidence="2">Siphon/mantle</tissue>
    </source>
</reference>
<evidence type="ECO:0000313" key="2">
    <source>
        <dbReference type="EMBL" id="WAQ94602.1"/>
    </source>
</evidence>
<name>A0ABY7DAB6_MYAAR</name>
<accession>A0ABY7DAB6</accession>
<dbReference type="PANTHER" id="PTHR14187">
    <property type="entry name" value="ALPHA KINASE/ELONGATION FACTOR 2 KINASE"/>
    <property type="match status" value="1"/>
</dbReference>
<dbReference type="Proteomes" id="UP001164746">
    <property type="component" value="Chromosome 1"/>
</dbReference>
<feature type="compositionally biased region" description="Polar residues" evidence="1">
    <location>
        <begin position="84"/>
        <end position="109"/>
    </location>
</feature>
<dbReference type="Gene3D" id="3.30.420.40">
    <property type="match status" value="1"/>
</dbReference>
<feature type="region of interest" description="Disordered" evidence="1">
    <location>
        <begin position="27"/>
        <end position="135"/>
    </location>
</feature>
<dbReference type="PANTHER" id="PTHR14187:SF5">
    <property type="entry name" value="HEAT SHOCK 70 KDA PROTEIN 12A"/>
    <property type="match status" value="1"/>
</dbReference>
<proteinExistence type="predicted"/>
<dbReference type="EMBL" id="CP111012">
    <property type="protein sequence ID" value="WAQ94602.1"/>
    <property type="molecule type" value="Genomic_DNA"/>
</dbReference>
<sequence length="484" mass="54762">MFMFYSRNPPHTALDVMSDNVVATESVPSADATGNTPQITPDVTFPTARPNSHEKDMVIDFPQPRDNVVPSLFKHKETRDAPKQNGTQLTTVKSKTQPRGKDGSQTPRSTTRRKPCPRRTQSVSARLENLQHTPVDDNNDKGILTCFVPFSHKNGDCFVRFDADISKYLYLKQSKPLLVAAIDFGTTYSSWAFSFRHENESDPTQISAKQCQGECPTKEPTTVLIQPDGKTLEAFGFEAETRYTELIDEDEHESYFFFKRFKMKLWNQASGTIDITVHGVLRSMEVKELCKANGGAWGGTKVDEAFKCFINDIAGFDAMGDLKRNHLYDFIDLFRRFENKKPSISPDKDSKTIIPLPQSLCTLIEKRQGRALCDLIKNTYYASSHIEIGQKLKVGETQFKRRYVSIESDQSSIVFPIFITYEKNPMYTTDPGCTCVGNLTIPLSRSGKDREVIVRFIFGGTEIVVEATEKSTRKVHHLKIDFLV</sequence>
<protein>
    <submittedName>
        <fullName evidence="2">HS12B-like protein</fullName>
    </submittedName>
</protein>